<dbReference type="Pfam" id="PF13602">
    <property type="entry name" value="ADH_zinc_N_2"/>
    <property type="match status" value="1"/>
</dbReference>
<dbReference type="InterPro" id="IPR036291">
    <property type="entry name" value="NAD(P)-bd_dom_sf"/>
</dbReference>
<keyword evidence="4" id="KW-0511">Multifunctional enzyme</keyword>
<reference evidence="6" key="1">
    <citation type="journal article" date="2020" name="Stud. Mycol.">
        <title>101 Dothideomycetes genomes: a test case for predicting lifestyles and emergence of pathogens.</title>
        <authorList>
            <person name="Haridas S."/>
            <person name="Albert R."/>
            <person name="Binder M."/>
            <person name="Bloem J."/>
            <person name="Labutti K."/>
            <person name="Salamov A."/>
            <person name="Andreopoulos B."/>
            <person name="Baker S."/>
            <person name="Barry K."/>
            <person name="Bills G."/>
            <person name="Bluhm B."/>
            <person name="Cannon C."/>
            <person name="Castanera R."/>
            <person name="Culley D."/>
            <person name="Daum C."/>
            <person name="Ezra D."/>
            <person name="Gonzalez J."/>
            <person name="Henrissat B."/>
            <person name="Kuo A."/>
            <person name="Liang C."/>
            <person name="Lipzen A."/>
            <person name="Lutzoni F."/>
            <person name="Magnuson J."/>
            <person name="Mondo S."/>
            <person name="Nolan M."/>
            <person name="Ohm R."/>
            <person name="Pangilinan J."/>
            <person name="Park H.-J."/>
            <person name="Ramirez L."/>
            <person name="Alfaro M."/>
            <person name="Sun H."/>
            <person name="Tritt A."/>
            <person name="Yoshinaga Y."/>
            <person name="Zwiers L.-H."/>
            <person name="Turgeon B."/>
            <person name="Goodwin S."/>
            <person name="Spatafora J."/>
            <person name="Crous P."/>
            <person name="Grigoriev I."/>
        </authorList>
    </citation>
    <scope>NUCLEOTIDE SEQUENCE</scope>
    <source>
        <strain evidence="6">CBS 207.26</strain>
    </source>
</reference>
<dbReference type="Pfam" id="PF23114">
    <property type="entry name" value="NAD-bd_HRPKS_sdrA"/>
    <property type="match status" value="1"/>
</dbReference>
<dbReference type="GO" id="GO:0006633">
    <property type="term" value="P:fatty acid biosynthetic process"/>
    <property type="evidence" value="ECO:0007669"/>
    <property type="project" value="TreeGrafter"/>
</dbReference>
<dbReference type="SUPFAM" id="SSF51735">
    <property type="entry name" value="NAD(P)-binding Rossmann-fold domains"/>
    <property type="match status" value="2"/>
</dbReference>
<dbReference type="InterPro" id="IPR006162">
    <property type="entry name" value="Ppantetheine_attach_site"/>
</dbReference>
<dbReference type="InterPro" id="IPR009081">
    <property type="entry name" value="PP-bd_ACP"/>
</dbReference>
<dbReference type="InterPro" id="IPR036736">
    <property type="entry name" value="ACP-like_sf"/>
</dbReference>
<dbReference type="GO" id="GO:0031177">
    <property type="term" value="F:phosphopantetheine binding"/>
    <property type="evidence" value="ECO:0007669"/>
    <property type="project" value="InterPro"/>
</dbReference>
<dbReference type="PROSITE" id="PS01162">
    <property type="entry name" value="QOR_ZETA_CRYSTAL"/>
    <property type="match status" value="1"/>
</dbReference>
<keyword evidence="2" id="KW-0597">Phosphoprotein</keyword>
<dbReference type="Gene3D" id="1.10.1200.10">
    <property type="entry name" value="ACP-like"/>
    <property type="match status" value="1"/>
</dbReference>
<dbReference type="SMART" id="SM00823">
    <property type="entry name" value="PKS_PP"/>
    <property type="match status" value="1"/>
</dbReference>
<dbReference type="Pfam" id="PF08240">
    <property type="entry name" value="ADH_N"/>
    <property type="match status" value="1"/>
</dbReference>
<dbReference type="InterPro" id="IPR020843">
    <property type="entry name" value="ER"/>
</dbReference>
<evidence type="ECO:0000313" key="7">
    <source>
        <dbReference type="Proteomes" id="UP000800200"/>
    </source>
</evidence>
<organism evidence="6 7">
    <name type="scientific">Zopfia rhizophila CBS 207.26</name>
    <dbReference type="NCBI Taxonomy" id="1314779"/>
    <lineage>
        <taxon>Eukaryota</taxon>
        <taxon>Fungi</taxon>
        <taxon>Dikarya</taxon>
        <taxon>Ascomycota</taxon>
        <taxon>Pezizomycotina</taxon>
        <taxon>Dothideomycetes</taxon>
        <taxon>Dothideomycetes incertae sedis</taxon>
        <taxon>Zopfiaceae</taxon>
        <taxon>Zopfia</taxon>
    </lineage>
</organism>
<gene>
    <name evidence="6" type="ORF">K469DRAFT_265822</name>
</gene>
<dbReference type="GO" id="GO:0016491">
    <property type="term" value="F:oxidoreductase activity"/>
    <property type="evidence" value="ECO:0007669"/>
    <property type="project" value="InterPro"/>
</dbReference>
<feature type="domain" description="Carrier" evidence="5">
    <location>
        <begin position="849"/>
        <end position="927"/>
    </location>
</feature>
<dbReference type="InterPro" id="IPR050091">
    <property type="entry name" value="PKS_NRPS_Biosynth_Enz"/>
</dbReference>
<dbReference type="InterPro" id="IPR057326">
    <property type="entry name" value="KR_dom"/>
</dbReference>
<dbReference type="SUPFAM" id="SSF47336">
    <property type="entry name" value="ACP-like"/>
    <property type="match status" value="1"/>
</dbReference>
<dbReference type="InterPro" id="IPR020806">
    <property type="entry name" value="PKS_PP-bd"/>
</dbReference>
<dbReference type="FunFam" id="3.40.50.720:FF:000209">
    <property type="entry name" value="Polyketide synthase Pks12"/>
    <property type="match status" value="1"/>
</dbReference>
<dbReference type="InterPro" id="IPR011032">
    <property type="entry name" value="GroES-like_sf"/>
</dbReference>
<evidence type="ECO:0000259" key="5">
    <source>
        <dbReference type="PROSITE" id="PS50075"/>
    </source>
</evidence>
<dbReference type="PROSITE" id="PS50075">
    <property type="entry name" value="CARRIER"/>
    <property type="match status" value="1"/>
</dbReference>
<dbReference type="InterPro" id="IPR056501">
    <property type="entry name" value="NAD-bd_HRPKS_sdrA"/>
</dbReference>
<evidence type="ECO:0000256" key="4">
    <source>
        <dbReference type="ARBA" id="ARBA00023268"/>
    </source>
</evidence>
<evidence type="ECO:0000256" key="3">
    <source>
        <dbReference type="ARBA" id="ARBA00022679"/>
    </source>
</evidence>
<dbReference type="SUPFAM" id="SSF50129">
    <property type="entry name" value="GroES-like"/>
    <property type="match status" value="1"/>
</dbReference>
<dbReference type="Gene3D" id="3.40.50.720">
    <property type="entry name" value="NAD(P)-binding Rossmann-like Domain"/>
    <property type="match status" value="1"/>
</dbReference>
<keyword evidence="7" id="KW-1185">Reference proteome</keyword>
<dbReference type="Proteomes" id="UP000800200">
    <property type="component" value="Unassembled WGS sequence"/>
</dbReference>
<sequence>MITRAANPEPTIGVPVKLSVVLDPDSRVQGEIWHSFCSVAGDLEKYDTSVLHWPQIAARTDLSESTCLFLPGLDSSLLDRMDESEIAALKHIISTAHSLVWITSHDNNIKESPRNALVRGFARTIRSEKEGFKFTTLTLQKERLQSNVVKHLSAILEGGESTMEDEYEERDDVLCISRVVEDQSLPENAFREIRFSTAIAREWKLTQNARLSIGNVGLLNQLKFVESATPMDDLAPGKVEIKVEAAGLNFRDVLVALGQVNGSYFGNEYAGVVTRVGSSVSHDVKVGDRVVALIEGAMQTRCHCAPFQLRRIPDDMDSNEAASYAVSFCTAYYSLIHWARIRKGESVLIHSGAGGTGQAVIQLAKLYGCEVFTTVGSKEKADMLASTYDIPTSYIFSSRTLDFAKGIKRMTNGRGVDVIINSLAGEALRESWECIAPFGRFVEIGKKDIFAPAVSGLGGLPMLPFSKNTMFASVDLLQVAAREDIGDILGAVMELAGQKKISPPHPLQAFDASEVEKAFRFMQTGKHTGKIVVQFLEDDVVQVEPAPSSTKIFDPNMTYIVAGGLGGIGRSITKWMVRNGARNLFLPSRPRSDGHSASRKAFLAELRAEGVTVEAPFCDVGNREQLEAALNVCSQNMPPIKGCIHSAMVLKDSSFQNMSLKQWQEAIKPKVQGSWNLHDLLPQDLDFFIMLSSQAGVTGAYGQSNYAAGNTYQDELAAHRVQHNRKAVSLDLGVIESVGYVAKNPHIQAMMRTRGIVAEVSEENLLALTAYYCNPECPLQDPSKAQVITSLPLPADLRARGIVEPAGLSRPLLSHLQTIIPASIATSQSQSTTATTPASTLLQSAKSLDEATDIITDAIRHQLAKLIVVDVDSIDVSEPIHTYGVDSLVAVELRNWFVKGIGADVTVFEILENVGVSGLARVCAGRSRFVTVGEETK</sequence>
<evidence type="ECO:0000256" key="2">
    <source>
        <dbReference type="ARBA" id="ARBA00022553"/>
    </source>
</evidence>
<dbReference type="GO" id="GO:0008270">
    <property type="term" value="F:zinc ion binding"/>
    <property type="evidence" value="ECO:0007669"/>
    <property type="project" value="InterPro"/>
</dbReference>
<protein>
    <submittedName>
        <fullName evidence="6">KR-domain-containing protein</fullName>
    </submittedName>
</protein>
<dbReference type="GO" id="GO:0004312">
    <property type="term" value="F:fatty acid synthase activity"/>
    <property type="evidence" value="ECO:0007669"/>
    <property type="project" value="TreeGrafter"/>
</dbReference>
<name>A0A6A6DNM5_9PEZI</name>
<dbReference type="GO" id="GO:1901336">
    <property type="term" value="P:lactone biosynthetic process"/>
    <property type="evidence" value="ECO:0007669"/>
    <property type="project" value="UniProtKB-ARBA"/>
</dbReference>
<evidence type="ECO:0000256" key="1">
    <source>
        <dbReference type="ARBA" id="ARBA00022450"/>
    </source>
</evidence>
<dbReference type="GO" id="GO:0030639">
    <property type="term" value="P:polyketide biosynthetic process"/>
    <property type="evidence" value="ECO:0007669"/>
    <property type="project" value="UniProtKB-ARBA"/>
</dbReference>
<dbReference type="SMART" id="SM00829">
    <property type="entry name" value="PKS_ER"/>
    <property type="match status" value="1"/>
</dbReference>
<dbReference type="InterPro" id="IPR013154">
    <property type="entry name" value="ADH-like_N"/>
</dbReference>
<dbReference type="AlphaFoldDB" id="A0A6A6DNM5"/>
<dbReference type="InterPro" id="IPR002364">
    <property type="entry name" value="Quin_OxRdtase/zeta-crystal_CS"/>
</dbReference>
<evidence type="ECO:0000313" key="6">
    <source>
        <dbReference type="EMBL" id="KAF2181154.1"/>
    </source>
</evidence>
<proteinExistence type="predicted"/>
<accession>A0A6A6DNM5</accession>
<dbReference type="PANTHER" id="PTHR43775:SF29">
    <property type="entry name" value="ASPERFURANONE POLYKETIDE SYNTHASE AFOG-RELATED"/>
    <property type="match status" value="1"/>
</dbReference>
<dbReference type="PROSITE" id="PS00012">
    <property type="entry name" value="PHOSPHOPANTETHEINE"/>
    <property type="match status" value="1"/>
</dbReference>
<dbReference type="InterPro" id="IPR013968">
    <property type="entry name" value="PKS_KR"/>
</dbReference>
<dbReference type="SMART" id="SM00822">
    <property type="entry name" value="PKS_KR"/>
    <property type="match status" value="1"/>
</dbReference>
<keyword evidence="1" id="KW-0596">Phosphopantetheine</keyword>
<dbReference type="Pfam" id="PF23297">
    <property type="entry name" value="ACP_SdgA_C"/>
    <property type="match status" value="1"/>
</dbReference>
<dbReference type="OrthoDB" id="329835at2759"/>
<dbReference type="EMBL" id="ML994654">
    <property type="protein sequence ID" value="KAF2181154.1"/>
    <property type="molecule type" value="Genomic_DNA"/>
</dbReference>
<dbReference type="Pfam" id="PF08659">
    <property type="entry name" value="KR"/>
    <property type="match status" value="1"/>
</dbReference>
<keyword evidence="3" id="KW-0808">Transferase</keyword>
<dbReference type="Gene3D" id="3.90.180.10">
    <property type="entry name" value="Medium-chain alcohol dehydrogenases, catalytic domain"/>
    <property type="match status" value="1"/>
</dbReference>
<dbReference type="PANTHER" id="PTHR43775">
    <property type="entry name" value="FATTY ACID SYNTHASE"/>
    <property type="match status" value="1"/>
</dbReference>
<dbReference type="CDD" id="cd05195">
    <property type="entry name" value="enoyl_red"/>
    <property type="match status" value="1"/>
</dbReference>